<sequence>MATQRPWFFRFPPEMISLIVSFLPNKDVKSLRLTCKALGEITPFSSSRVFLSANSLNIQVFRAVADHPKFRQEITEIIWDDARFVSAPLIWENVHPTIDPQSVQTNPDEGCPNWFVEECEENRYRMRHRKHRDVDRPDHLARKNQIDAQMPLKVCWEYYMQILNDQTTVIEAQDDEKAFLYGLQRFPRLKRVTVTPAAHGWLFTPLYETPMIRAFPYGFNYPIPRGWHFDQTEGQVVEPLPWSEATEEYKELWRGARITLRVLSQVKKHNFSELSFDSKQLHTGINFRIFDQPCEEYNHFAAIMKRPGFRRLHLSLLTGSSGYWAGFQSGYFHQAVSLARELTDIYLSTTFNLGSLSSLGDPPIPLKKVLPVMEWPNLCNLALSRFSVDTSELMDILKLLPSSLQSIELEFIEFPFDESCLTGLLERMREELNWAERDQLKPTVTIAMEGHRRWPGRFIKLPDEVASFLYGSGENPVDGGDTCGPRNGWGTNHDLFEAEYTRPNVSIPDLRKLGIVR</sequence>
<dbReference type="eggNOG" id="ENOG502SJQV">
    <property type="taxonomic scope" value="Eukaryota"/>
</dbReference>
<dbReference type="SUPFAM" id="SSF81383">
    <property type="entry name" value="F-box domain"/>
    <property type="match status" value="1"/>
</dbReference>
<dbReference type="STRING" id="500485.B6HA33"/>
<evidence type="ECO:0000313" key="3">
    <source>
        <dbReference type="Proteomes" id="UP000000724"/>
    </source>
</evidence>
<dbReference type="VEuPathDB" id="FungiDB:PCH_Pc16g14870"/>
<dbReference type="OrthoDB" id="5422579at2759"/>
<organism evidence="2 3">
    <name type="scientific">Penicillium rubens (strain ATCC 28089 / DSM 1075 / NRRL 1951 / Wisconsin 54-1255)</name>
    <name type="common">Penicillium chrysogenum</name>
    <dbReference type="NCBI Taxonomy" id="500485"/>
    <lineage>
        <taxon>Eukaryota</taxon>
        <taxon>Fungi</taxon>
        <taxon>Dikarya</taxon>
        <taxon>Ascomycota</taxon>
        <taxon>Pezizomycotina</taxon>
        <taxon>Eurotiomycetes</taxon>
        <taxon>Eurotiomycetidae</taxon>
        <taxon>Eurotiales</taxon>
        <taxon>Aspergillaceae</taxon>
        <taxon>Penicillium</taxon>
        <taxon>Penicillium chrysogenum species complex</taxon>
    </lineage>
</organism>
<dbReference type="AlphaFoldDB" id="B6HA33"/>
<keyword evidence="3" id="KW-1185">Reference proteome</keyword>
<dbReference type="InterPro" id="IPR001810">
    <property type="entry name" value="F-box_dom"/>
</dbReference>
<accession>B6HA33</accession>
<feature type="domain" description="F-box" evidence="1">
    <location>
        <begin position="9"/>
        <end position="38"/>
    </location>
</feature>
<name>B6HA33_PENRW</name>
<dbReference type="InterPro" id="IPR036047">
    <property type="entry name" value="F-box-like_dom_sf"/>
</dbReference>
<dbReference type="OMA" id="LEEAIWI"/>
<reference evidence="2 3" key="1">
    <citation type="journal article" date="2008" name="Nat. Biotechnol.">
        <title>Genome sequencing and analysis of the filamentous fungus Penicillium chrysogenum.</title>
        <authorList>
            <person name="van den Berg M.A."/>
            <person name="Albang R."/>
            <person name="Albermann K."/>
            <person name="Badger J.H."/>
            <person name="Daran J.-M."/>
            <person name="Driessen A.J.M."/>
            <person name="Garcia-Estrada C."/>
            <person name="Fedorova N.D."/>
            <person name="Harris D.M."/>
            <person name="Heijne W.H.M."/>
            <person name="Joardar V.S."/>
            <person name="Kiel J.A.K.W."/>
            <person name="Kovalchuk A."/>
            <person name="Martin J.F."/>
            <person name="Nierman W.C."/>
            <person name="Nijland J.G."/>
            <person name="Pronk J.T."/>
            <person name="Roubos J.A."/>
            <person name="van der Klei I.J."/>
            <person name="van Peij N.N.M.E."/>
            <person name="Veenhuis M."/>
            <person name="von Doehren H."/>
            <person name="Wagner C."/>
            <person name="Wortman J.R."/>
            <person name="Bovenberg R.A.L."/>
        </authorList>
    </citation>
    <scope>NUCLEOTIDE SEQUENCE [LARGE SCALE GENOMIC DNA]</scope>
    <source>
        <strain evidence="3">ATCC 28089 / DSM 1075 / NRRL 1951 / Wisconsin 54-1255</strain>
    </source>
</reference>
<dbReference type="EMBL" id="AM920431">
    <property type="protein sequence ID" value="CAP94157.1"/>
    <property type="molecule type" value="Genomic_DNA"/>
</dbReference>
<evidence type="ECO:0000313" key="2">
    <source>
        <dbReference type="EMBL" id="CAP94157.1"/>
    </source>
</evidence>
<dbReference type="HOGENOM" id="CLU_021598_2_0_1"/>
<evidence type="ECO:0000259" key="1">
    <source>
        <dbReference type="Pfam" id="PF00646"/>
    </source>
</evidence>
<dbReference type="BioCyc" id="PCHR:PC16G14870-MONOMER"/>
<proteinExistence type="predicted"/>
<protein>
    <submittedName>
        <fullName evidence="2">Pc16g14870 protein</fullName>
    </submittedName>
</protein>
<dbReference type="Proteomes" id="UP000000724">
    <property type="component" value="Contig Pc00c16"/>
</dbReference>
<dbReference type="Pfam" id="PF00646">
    <property type="entry name" value="F-box"/>
    <property type="match status" value="1"/>
</dbReference>
<gene>
    <name evidence="2" type="ORF">Pc16g14870</name>
    <name evidence="2" type="ORF">PCH_Pc16g14870</name>
</gene>